<dbReference type="Gene3D" id="2.130.10.10">
    <property type="entry name" value="YVTN repeat-like/Quinoprotein amine dehydrogenase"/>
    <property type="match status" value="1"/>
</dbReference>
<dbReference type="SUPFAM" id="SSF50978">
    <property type="entry name" value="WD40 repeat-like"/>
    <property type="match status" value="1"/>
</dbReference>
<keyword evidence="4" id="KW-0808">Transferase</keyword>
<keyword evidence="9" id="KW-0067">ATP-binding</keyword>
<dbReference type="InterPro" id="IPR016024">
    <property type="entry name" value="ARM-type_fold"/>
</dbReference>
<dbReference type="InterPro" id="IPR011989">
    <property type="entry name" value="ARM-like"/>
</dbReference>
<dbReference type="SUPFAM" id="SSF48264">
    <property type="entry name" value="Cytochrome P450"/>
    <property type="match status" value="1"/>
</dbReference>
<sequence length="2223" mass="246215">MSMFVAALIVLTSFLITRWFKNSRRRMGRPLPPGPPAHPVLGHLLSIPHEKQAEAFAEWGKKYGDVLYLNALGKDMVVLNSEQAANDLLDKRSANYSDRSYLPIYDLLGIGEGLPMLPYGDKFTLHRKLLAQPFSKRGCDKFLGIQTRQRKLCLQHLLKTPEDFEQHTKRYMAAGIIEVTFGHEVLSDDDYFLKMANNVNDILGGAGVPGTSILDVFPILRFLPSWVPGAWFVRHGKKFKPMIREMWRIGMTEVQGKIESGTAGYSFTAHRLQELAQKGRDTPENLWEVEVAAGILYGAGFETSWSTVHNWLLIIMRYPEALKKAQEEIDRVIGSDRLPTLEDRASLPYVDAIIGETIRYHPTAPLGIPHRSMADDEYRGMFIPKGSMVIANLKSMGMDENVYSDPHIFNPDRFLPKPAGNGEPYPNIVFGFGRRICPGRYFADRGIWILISGILATFDILPPKDKFGNEYLPELKFTNSITCHAGEFECRFVPRSSKAKELIESFLVASAKGKYHIWISRREWRVMLAPTYYLCLSTGTAVCLCCEHPYHCRGEYHRDMGNAQSLTRTSGALDSFVAELGPDVVYERSLGSARFLKTVRCRHQNGYLLIKIFIKPDPGLSLRKYNRRLKMERESLADVANIYTYQTFVETDKAGYLIRQWVASSLYDRISTRPFLSPIEKKWLAFQLLTALRDARNRKVSHGDIKTSNILITSWNWLYLSDFASHKPALLPLDDPADFSFFFDTSGRRTCYIAPERFYSAESSPDLAKKLEKEKEKEREGEGKREAKVTEAMDCFSAGCVLAELFLEGAPLFTLSQLFKYREGEFNVDAPLAAIDDDGIRSTIKQMIAIDPASRPTFDTLLHTTRGSVFPETFYSFLHNYVASVNEVSPHSPFPFSVQSHQSSIAQTPISATPTITKVSTAPSSTAATGLAGNVAEGGDVFAEPLPSDSDHRMERIWSDYESVEPYLLPTSSDSASLDQTIKEPDILPVELEIPNRESGLMKGTGPGRRAATEDGPALILLALLTANVRTCNLPSSKLRALDVFLALAPHLTDEAKLDRMVPYIVELLQDSAPSVRCAALRTLMQILMLVTVITPSNASIFPEYIIPALEYLVRDPEVSVRCMYAQCVVALADTAVRYLEMGQALRAHGAYNVGTGVGEGQEYDEAHFEVSYDASMLELQNAIQDHLSALLVDASPVVKRAILHNISPLCIFLGRQRTNDVLLSHMLTYLNDRDWLLRYAFFDCIVDVAACAGGRSLEDFILPLMIQALSDVEETVVSKVLSSLTSLCELGLFQKMRIWELMSATLGFLYHPNVWIRQGAAAFIASAAKHLPPSDVWCILYPSLKHFLRSEVRDVDEHSLLTAMKPPLPRQVFDAAIQWAMKADKTQFWRSHRTAKPESPRESLAALGMTSSDEGKLISMRDYIIKLAVNTSSYASRASAENEAESLRATSSVELQKLAVTPQTIFLKASSIEPSPRSPRPLSTQRALSDASSRIPAFGTPRTNRTLSIDQTNTPPAPFEDLRRRLAMINNSATSLSAPSSTRDSRSPVPPSPDLNNLPPIVDTGLSDIPPTQERPSSPAESTVSVANSSAFRGAVQFLHAGSIEKAAPAVGSSRANATGLLDTHHKLRADTSPDTSGRTSPISIAGTVKGLERPRAPSIAPISTYDGHEPGISNLLEHLYLDNNRDLQADFGPRVHEGPIRRRNAGRHSYMPRDGNVRRLETTLIAHLASHSDAITGLAISPDHVFFVSASDDKTVKVWDTSRLERNVTSKPRLTYNQHHAKVKAVCMVEATHCFASAAEDGSIHIVRVHVTGGQGAGGGLPKYGKVQVVREHRLERQGEYVTCMAHYTTETTSNLVYATTHSTLVILDIRTMRLLQTMENPRHFGPITCLCVDRKRAWVVCGTSTGTLSLWDLRFGILIKTWKVGVSPQVGKSVRIHQCVVHPTMGRGRWVLVAMESSKTRGSENSPKLRTLVEVWDIEKTALVESFGTRVASSNPEPVDKPEVVVADDAEMSPAEAIAALVQSRQEGTSNPLDFASRRRSGTITGGSLAESLPSMSPLPDVRAIIAGTDFGGHNVLHRSAMGEQSSSGSSGRTPIRGYMLSGSEDHRLRFWDFGRVERSTVLSGPDTDPEKPTYSVLRAQSGVASTYVETWPNPSGASHSNRPPHRLSLINHNQHNLLRSHQDTITSLLSIESPFRGGIVSGDRAGILKVWRAEGSDSP</sequence>
<protein>
    <recommendedName>
        <fullName evidence="1">non-specific serine/threonine protein kinase</fullName>
        <ecNumber evidence="1">2.7.11.1</ecNumber>
    </recommendedName>
</protein>
<dbReference type="InterPro" id="IPR002401">
    <property type="entry name" value="Cyt_P450_E_grp-I"/>
</dbReference>
<dbReference type="Pfam" id="PF00067">
    <property type="entry name" value="p450"/>
    <property type="match status" value="1"/>
</dbReference>
<keyword evidence="10 11" id="KW-0408">Iron</keyword>
<dbReference type="Gene3D" id="1.10.630.10">
    <property type="entry name" value="Cytochrome P450"/>
    <property type="match status" value="1"/>
</dbReference>
<dbReference type="InterPro" id="IPR036396">
    <property type="entry name" value="Cyt_P450_sf"/>
</dbReference>
<dbReference type="Pfam" id="PF00069">
    <property type="entry name" value="Pkinase"/>
    <property type="match status" value="1"/>
</dbReference>
<dbReference type="Gene3D" id="1.10.510.10">
    <property type="entry name" value="Transferase(Phosphotransferase) domain 1"/>
    <property type="match status" value="1"/>
</dbReference>
<dbReference type="Pfam" id="PF00400">
    <property type="entry name" value="WD40"/>
    <property type="match status" value="2"/>
</dbReference>
<evidence type="ECO:0000313" key="16">
    <source>
        <dbReference type="EMBL" id="KAJ3482412.1"/>
    </source>
</evidence>
<keyword evidence="5 11" id="KW-0479">Metal-binding</keyword>
<evidence type="ECO:0000256" key="1">
    <source>
        <dbReference type="ARBA" id="ARBA00012513"/>
    </source>
</evidence>
<dbReference type="InterPro" id="IPR008271">
    <property type="entry name" value="Ser/Thr_kinase_AS"/>
</dbReference>
<dbReference type="SUPFAM" id="SSF48371">
    <property type="entry name" value="ARM repeat"/>
    <property type="match status" value="1"/>
</dbReference>
<feature type="region of interest" description="Disordered" evidence="14">
    <location>
        <begin position="1623"/>
        <end position="1643"/>
    </location>
</feature>
<dbReference type="SUPFAM" id="SSF56112">
    <property type="entry name" value="Protein kinase-like (PK-like)"/>
    <property type="match status" value="1"/>
</dbReference>
<evidence type="ECO:0000256" key="2">
    <source>
        <dbReference type="ARBA" id="ARBA00022527"/>
    </source>
</evidence>
<keyword evidence="11" id="KW-0349">Heme</keyword>
<dbReference type="InterPro" id="IPR000719">
    <property type="entry name" value="Prot_kinase_dom"/>
</dbReference>
<dbReference type="GO" id="GO:0034271">
    <property type="term" value="C:phosphatidylinositol 3-kinase complex, class III, type I"/>
    <property type="evidence" value="ECO:0007669"/>
    <property type="project" value="TreeGrafter"/>
</dbReference>
<dbReference type="EMBL" id="JANAWD010000274">
    <property type="protein sequence ID" value="KAJ3482412.1"/>
    <property type="molecule type" value="Genomic_DNA"/>
</dbReference>
<keyword evidence="7" id="KW-0547">Nucleotide-binding</keyword>
<comment type="cofactor">
    <cofactor evidence="11">
        <name>heme</name>
        <dbReference type="ChEBI" id="CHEBI:30413"/>
    </cofactor>
</comment>
<dbReference type="FunFam" id="1.10.510.10:FF:000497">
    <property type="entry name" value="Phosphoinositide 3-kinase regulatory subunit"/>
    <property type="match status" value="1"/>
</dbReference>
<evidence type="ECO:0000256" key="12">
    <source>
        <dbReference type="PROSITE-ProRule" id="PRU00103"/>
    </source>
</evidence>
<evidence type="ECO:0000256" key="6">
    <source>
        <dbReference type="ARBA" id="ARBA00022737"/>
    </source>
</evidence>
<evidence type="ECO:0000259" key="15">
    <source>
        <dbReference type="PROSITE" id="PS50011"/>
    </source>
</evidence>
<feature type="region of interest" description="Disordered" evidence="14">
    <location>
        <begin position="1471"/>
        <end position="1519"/>
    </location>
</feature>
<feature type="repeat" description="WD" evidence="13">
    <location>
        <begin position="1730"/>
        <end position="1771"/>
    </location>
</feature>
<feature type="binding site" description="axial binding residue" evidence="11">
    <location>
        <position position="437"/>
    </location>
    <ligand>
        <name>heme</name>
        <dbReference type="ChEBI" id="CHEBI:30413"/>
    </ligand>
    <ligandPart>
        <name>Fe</name>
        <dbReference type="ChEBI" id="CHEBI:18248"/>
    </ligandPart>
</feature>
<dbReference type="GO" id="GO:0006623">
    <property type="term" value="P:protein targeting to vacuole"/>
    <property type="evidence" value="ECO:0007669"/>
    <property type="project" value="TreeGrafter"/>
</dbReference>
<dbReference type="InterPro" id="IPR011009">
    <property type="entry name" value="Kinase-like_dom_sf"/>
</dbReference>
<evidence type="ECO:0000256" key="13">
    <source>
        <dbReference type="PROSITE-ProRule" id="PRU00221"/>
    </source>
</evidence>
<dbReference type="InterPro" id="IPR055231">
    <property type="entry name" value="2AA_helical"/>
</dbReference>
<dbReference type="PROSITE" id="PS50077">
    <property type="entry name" value="HEAT_REPEAT"/>
    <property type="match status" value="1"/>
</dbReference>
<proteinExistence type="predicted"/>
<name>A0AAD5YHN0_9APHY</name>
<dbReference type="GO" id="GO:0004674">
    <property type="term" value="F:protein serine/threonine kinase activity"/>
    <property type="evidence" value="ECO:0007669"/>
    <property type="project" value="UniProtKB-KW"/>
</dbReference>
<dbReference type="PRINTS" id="PR00463">
    <property type="entry name" value="EP450I"/>
</dbReference>
<dbReference type="InterPro" id="IPR036322">
    <property type="entry name" value="WD40_repeat_dom_sf"/>
</dbReference>
<feature type="compositionally biased region" description="Basic and acidic residues" evidence="14">
    <location>
        <begin position="1624"/>
        <end position="1633"/>
    </location>
</feature>
<dbReference type="Proteomes" id="UP001212997">
    <property type="component" value="Unassembled WGS sequence"/>
</dbReference>
<feature type="compositionally biased region" description="Polar residues" evidence="14">
    <location>
        <begin position="1575"/>
        <end position="1587"/>
    </location>
</feature>
<dbReference type="PROSITE" id="PS00108">
    <property type="entry name" value="PROTEIN_KINASE_ST"/>
    <property type="match status" value="1"/>
</dbReference>
<evidence type="ECO:0000256" key="10">
    <source>
        <dbReference type="ARBA" id="ARBA00023004"/>
    </source>
</evidence>
<dbReference type="SMART" id="SM00220">
    <property type="entry name" value="S_TKc"/>
    <property type="match status" value="1"/>
</dbReference>
<dbReference type="PANTHER" id="PTHR17583:SF0">
    <property type="entry name" value="PHOSPHOINOSITIDE 3-KINASE REGULATORY SUBUNIT 4"/>
    <property type="match status" value="1"/>
</dbReference>
<evidence type="ECO:0000256" key="5">
    <source>
        <dbReference type="ARBA" id="ARBA00022723"/>
    </source>
</evidence>
<evidence type="ECO:0000256" key="11">
    <source>
        <dbReference type="PIRSR" id="PIRSR602401-1"/>
    </source>
</evidence>
<dbReference type="GO" id="GO:0005524">
    <property type="term" value="F:ATP binding"/>
    <property type="evidence" value="ECO:0007669"/>
    <property type="project" value="UniProtKB-KW"/>
</dbReference>
<keyword evidence="2" id="KW-0723">Serine/threonine-protein kinase</keyword>
<dbReference type="InterPro" id="IPR001128">
    <property type="entry name" value="Cyt_P450"/>
</dbReference>
<evidence type="ECO:0000256" key="4">
    <source>
        <dbReference type="ARBA" id="ARBA00022679"/>
    </source>
</evidence>
<dbReference type="Pfam" id="PF22956">
    <property type="entry name" value="VPS15-like_hel"/>
    <property type="match status" value="1"/>
</dbReference>
<evidence type="ECO:0000256" key="3">
    <source>
        <dbReference type="ARBA" id="ARBA00022574"/>
    </source>
</evidence>
<keyword evidence="3 13" id="KW-0853">WD repeat</keyword>
<organism evidence="16 17">
    <name type="scientific">Meripilus lineatus</name>
    <dbReference type="NCBI Taxonomy" id="2056292"/>
    <lineage>
        <taxon>Eukaryota</taxon>
        <taxon>Fungi</taxon>
        <taxon>Dikarya</taxon>
        <taxon>Basidiomycota</taxon>
        <taxon>Agaricomycotina</taxon>
        <taxon>Agaricomycetes</taxon>
        <taxon>Polyporales</taxon>
        <taxon>Meripilaceae</taxon>
        <taxon>Meripilus</taxon>
    </lineage>
</organism>
<dbReference type="GO" id="GO:0045324">
    <property type="term" value="P:late endosome to vacuole transport"/>
    <property type="evidence" value="ECO:0007669"/>
    <property type="project" value="InterPro"/>
</dbReference>
<evidence type="ECO:0000256" key="14">
    <source>
        <dbReference type="SAM" id="MobiDB-lite"/>
    </source>
</evidence>
<feature type="repeat" description="HEAT" evidence="12">
    <location>
        <begin position="1061"/>
        <end position="1092"/>
    </location>
</feature>
<dbReference type="GO" id="GO:0016705">
    <property type="term" value="F:oxidoreductase activity, acting on paired donors, with incorporation or reduction of molecular oxygen"/>
    <property type="evidence" value="ECO:0007669"/>
    <property type="project" value="InterPro"/>
</dbReference>
<reference evidence="16" key="1">
    <citation type="submission" date="2022-07" db="EMBL/GenBank/DDBJ databases">
        <title>Genome Sequence of Physisporinus lineatus.</title>
        <authorList>
            <person name="Buettner E."/>
        </authorList>
    </citation>
    <scope>NUCLEOTIDE SEQUENCE</scope>
    <source>
        <strain evidence="16">VT162</strain>
    </source>
</reference>
<dbReference type="PROSITE" id="PS50294">
    <property type="entry name" value="WD_REPEATS_REGION"/>
    <property type="match status" value="1"/>
</dbReference>
<evidence type="ECO:0000256" key="7">
    <source>
        <dbReference type="ARBA" id="ARBA00022741"/>
    </source>
</evidence>
<feature type="compositionally biased region" description="Polar residues" evidence="14">
    <location>
        <begin position="1502"/>
        <end position="1515"/>
    </location>
</feature>
<evidence type="ECO:0000313" key="17">
    <source>
        <dbReference type="Proteomes" id="UP001212997"/>
    </source>
</evidence>
<feature type="compositionally biased region" description="Polar residues" evidence="14">
    <location>
        <begin position="1634"/>
        <end position="1643"/>
    </location>
</feature>
<dbReference type="Gene3D" id="1.25.10.10">
    <property type="entry name" value="Leucine-rich Repeat Variant"/>
    <property type="match status" value="2"/>
</dbReference>
<dbReference type="InterPro" id="IPR017972">
    <property type="entry name" value="Cyt_P450_CS"/>
</dbReference>
<dbReference type="GO" id="GO:0020037">
    <property type="term" value="F:heme binding"/>
    <property type="evidence" value="ECO:0007669"/>
    <property type="project" value="InterPro"/>
</dbReference>
<dbReference type="CDD" id="cd13980">
    <property type="entry name" value="STKc_Vps15"/>
    <property type="match status" value="1"/>
</dbReference>
<dbReference type="InterPro" id="IPR015943">
    <property type="entry name" value="WD40/YVTN_repeat-like_dom_sf"/>
</dbReference>
<dbReference type="InterPro" id="IPR021133">
    <property type="entry name" value="HEAT_type_2"/>
</dbReference>
<evidence type="ECO:0000256" key="8">
    <source>
        <dbReference type="ARBA" id="ARBA00022777"/>
    </source>
</evidence>
<dbReference type="GO" id="GO:0034272">
    <property type="term" value="C:phosphatidylinositol 3-kinase complex, class III, type II"/>
    <property type="evidence" value="ECO:0007669"/>
    <property type="project" value="TreeGrafter"/>
</dbReference>
<gene>
    <name evidence="16" type="ORF">NLI96_g6999</name>
</gene>
<dbReference type="PROSITE" id="PS50011">
    <property type="entry name" value="PROTEIN_KINASE_DOM"/>
    <property type="match status" value="1"/>
</dbReference>
<feature type="region of interest" description="Disordered" evidence="14">
    <location>
        <begin position="1534"/>
        <end position="1587"/>
    </location>
</feature>
<dbReference type="PROSITE" id="PS50082">
    <property type="entry name" value="WD_REPEATS_2"/>
    <property type="match status" value="1"/>
</dbReference>
<dbReference type="GO" id="GO:0016236">
    <property type="term" value="P:macroautophagy"/>
    <property type="evidence" value="ECO:0007669"/>
    <property type="project" value="InterPro"/>
</dbReference>
<dbReference type="PROSITE" id="PS00086">
    <property type="entry name" value="CYTOCHROME_P450"/>
    <property type="match status" value="1"/>
</dbReference>
<dbReference type="PANTHER" id="PTHR17583">
    <property type="entry name" value="PHOSPHOINOSITIDE 3-KINASE REGULATORY SUBUNIT 4"/>
    <property type="match status" value="1"/>
</dbReference>
<dbReference type="GO" id="GO:0004497">
    <property type="term" value="F:monooxygenase activity"/>
    <property type="evidence" value="ECO:0007669"/>
    <property type="project" value="InterPro"/>
</dbReference>
<keyword evidence="17" id="KW-1185">Reference proteome</keyword>
<accession>A0AAD5YHN0</accession>
<feature type="domain" description="Protein kinase" evidence="15">
    <location>
        <begin position="584"/>
        <end position="878"/>
    </location>
</feature>
<feature type="compositionally biased region" description="Low complexity" evidence="14">
    <location>
        <begin position="1471"/>
        <end position="1484"/>
    </location>
</feature>
<dbReference type="InterPro" id="IPR045162">
    <property type="entry name" value="Vps15-like"/>
</dbReference>
<dbReference type="GO" id="GO:0005770">
    <property type="term" value="C:late endosome"/>
    <property type="evidence" value="ECO:0007669"/>
    <property type="project" value="TreeGrafter"/>
</dbReference>
<dbReference type="SMART" id="SM00320">
    <property type="entry name" value="WD40"/>
    <property type="match status" value="5"/>
</dbReference>
<keyword evidence="8" id="KW-0418">Kinase</keyword>
<dbReference type="InterPro" id="IPR001680">
    <property type="entry name" value="WD40_rpt"/>
</dbReference>
<dbReference type="CDD" id="cd11065">
    <property type="entry name" value="CYP64-like"/>
    <property type="match status" value="1"/>
</dbReference>
<keyword evidence="6" id="KW-0677">Repeat</keyword>
<evidence type="ECO:0000256" key="9">
    <source>
        <dbReference type="ARBA" id="ARBA00022840"/>
    </source>
</evidence>
<comment type="caution">
    <text evidence="16">The sequence shown here is derived from an EMBL/GenBank/DDBJ whole genome shotgun (WGS) entry which is preliminary data.</text>
</comment>
<dbReference type="GO" id="GO:0071561">
    <property type="term" value="C:nucleus-vacuole junction"/>
    <property type="evidence" value="ECO:0007669"/>
    <property type="project" value="TreeGrafter"/>
</dbReference>
<dbReference type="GO" id="GO:0005506">
    <property type="term" value="F:iron ion binding"/>
    <property type="evidence" value="ECO:0007669"/>
    <property type="project" value="InterPro"/>
</dbReference>
<dbReference type="EC" id="2.7.11.1" evidence="1"/>